<dbReference type="Proteomes" id="UP000761574">
    <property type="component" value="Unassembled WGS sequence"/>
</dbReference>
<reference evidence="2 3" key="1">
    <citation type="submission" date="2021-05" db="EMBL/GenBank/DDBJ databases">
        <title>Molecular characterization for Shewanella algae harboring chromosomal blaOXA-55-like strains isolated from clinical and environment sample.</title>
        <authorList>
            <person name="Ohama Y."/>
            <person name="Aoki K."/>
            <person name="Harada S."/>
            <person name="Moriya K."/>
            <person name="Ishii Y."/>
            <person name="Tateda K."/>
        </authorList>
    </citation>
    <scope>NUCLEOTIDE SEQUENCE [LARGE SCALE GENOMIC DNA]</scope>
    <source>
        <strain evidence="2 3">LMG 23746</strain>
    </source>
</reference>
<accession>A0ABQ4PDC0</accession>
<evidence type="ECO:0000256" key="1">
    <source>
        <dbReference type="PIRNR" id="PIRNR006615"/>
    </source>
</evidence>
<dbReference type="PIRSF" id="PIRSF006615">
    <property type="entry name" value="Zn_crbxpep_Taq"/>
    <property type="match status" value="1"/>
</dbReference>
<evidence type="ECO:0000313" key="2">
    <source>
        <dbReference type="EMBL" id="GIU45577.1"/>
    </source>
</evidence>
<dbReference type="Pfam" id="PF02074">
    <property type="entry name" value="Peptidase_M32"/>
    <property type="match status" value="1"/>
</dbReference>
<dbReference type="EMBL" id="BPFB01000013">
    <property type="protein sequence ID" value="GIU45577.1"/>
    <property type="molecule type" value="Genomic_DNA"/>
</dbReference>
<dbReference type="GO" id="GO:0004180">
    <property type="term" value="F:carboxypeptidase activity"/>
    <property type="evidence" value="ECO:0007669"/>
    <property type="project" value="UniProtKB-KW"/>
</dbReference>
<comment type="catalytic activity">
    <reaction evidence="1">
        <text>Release of a C-terminal amino acid with broad specificity, except for -Pro.</text>
        <dbReference type="EC" id="3.4.17.19"/>
    </reaction>
</comment>
<dbReference type="PROSITE" id="PS52034">
    <property type="entry name" value="PEPTIDASE_M32"/>
    <property type="match status" value="1"/>
</dbReference>
<organism evidence="2 3">
    <name type="scientific">Shewanella algidipiscicola</name>
    <dbReference type="NCBI Taxonomy" id="614070"/>
    <lineage>
        <taxon>Bacteria</taxon>
        <taxon>Pseudomonadati</taxon>
        <taxon>Pseudomonadota</taxon>
        <taxon>Gammaproteobacteria</taxon>
        <taxon>Alteromonadales</taxon>
        <taxon>Shewanellaceae</taxon>
        <taxon>Shewanella</taxon>
    </lineage>
</organism>
<dbReference type="RefSeq" id="WP_119978427.1">
    <property type="nucleotide sequence ID" value="NZ_BPFB01000013.1"/>
</dbReference>
<keyword evidence="1 2" id="KW-0121">Carboxypeptidase</keyword>
<dbReference type="PRINTS" id="PR00998">
    <property type="entry name" value="CRBOXYPTASET"/>
</dbReference>
<keyword evidence="1" id="KW-0378">Hydrolase</keyword>
<comment type="similarity">
    <text evidence="1">Belongs to the peptidase M32 family.</text>
</comment>
<dbReference type="SUPFAM" id="SSF55486">
    <property type="entry name" value="Metalloproteases ('zincins'), catalytic domain"/>
    <property type="match status" value="1"/>
</dbReference>
<dbReference type="PANTHER" id="PTHR34217">
    <property type="entry name" value="METAL-DEPENDENT CARBOXYPEPTIDASE"/>
    <property type="match status" value="1"/>
</dbReference>
<keyword evidence="1" id="KW-0482">Metalloprotease</keyword>
<dbReference type="CDD" id="cd06460">
    <property type="entry name" value="M32_Taq"/>
    <property type="match status" value="1"/>
</dbReference>
<keyword evidence="1" id="KW-0479">Metal-binding</keyword>
<protein>
    <recommendedName>
        <fullName evidence="1">Metal-dependent carboxypeptidase</fullName>
        <ecNumber evidence="1">3.4.17.19</ecNumber>
    </recommendedName>
</protein>
<gene>
    <name evidence="2" type="ORF">TUM4630_13990</name>
</gene>
<comment type="caution">
    <text evidence="2">The sequence shown here is derived from an EMBL/GenBank/DDBJ whole genome shotgun (WGS) entry which is preliminary data.</text>
</comment>
<sequence>MTSRSHYHALCQQFKTIYHFEHLQALGDWDQATMMPAGGSQARGEAMAQLALHIHALKTAPSLAEHLAHAADEPLSAAQQANLREMRYQQRQATALPGKLVQAKTQLTYACEHAWRAQRQQNDWQGFKPNLEAVIALVREEAQILGEAQQLAPYDALLNKFEPGTTMAQIDRVFGDLKIWLPSLIQQVQAKQQAWPTKALPHATIAQQKALNLDVMTLLGFDFKQGRLDTSSHPFSGGVPGDVRITTRYDEHDFLTALFSTIHETGHARYEQGLPLEWRGQPAGNARSMAIHESQSLFFEMQMARGTGILPLLQQRINHHLGCQISELELQHWLTRVSPGRIRVDADEVTYPCHIMLRYEVEKGLIEGRLTVADLPEFWDAAMQSLLGLSTQGDYRNGCMQDIHWPVGELGYFPSYSLGAMYAAQFSASMQNQIGSIDALIAAGELTLVTQWLQDNIWSKGALLTTDELVIAATGETLNPAHFKQHLMTRYL</sequence>
<dbReference type="InterPro" id="IPR001333">
    <property type="entry name" value="Peptidase_M32_Taq"/>
</dbReference>
<keyword evidence="1" id="KW-0645">Protease</keyword>
<keyword evidence="3" id="KW-1185">Reference proteome</keyword>
<dbReference type="Gene3D" id="1.10.1370.30">
    <property type="match status" value="1"/>
</dbReference>
<proteinExistence type="inferred from homology"/>
<dbReference type="PANTHER" id="PTHR34217:SF1">
    <property type="entry name" value="CARBOXYPEPTIDASE 1"/>
    <property type="match status" value="1"/>
</dbReference>
<comment type="function">
    <text evidence="1">Broad specificity carboxypetidase that releases amino acids sequentially from the C-terminus, including neutral, aromatic, polar and basic residues.</text>
</comment>
<evidence type="ECO:0000313" key="3">
    <source>
        <dbReference type="Proteomes" id="UP000761574"/>
    </source>
</evidence>
<dbReference type="EC" id="3.4.17.19" evidence="1"/>
<name>A0ABQ4PDC0_9GAMM</name>